<dbReference type="InterPro" id="IPR013901">
    <property type="entry name" value="Anthrone_oxy"/>
</dbReference>
<keyword evidence="1" id="KW-0812">Transmembrane</keyword>
<organism evidence="2 3">
    <name type="scientific">Steroidobacter gossypii</name>
    <dbReference type="NCBI Taxonomy" id="2805490"/>
    <lineage>
        <taxon>Bacteria</taxon>
        <taxon>Pseudomonadati</taxon>
        <taxon>Pseudomonadota</taxon>
        <taxon>Gammaproteobacteria</taxon>
        <taxon>Steroidobacterales</taxon>
        <taxon>Steroidobacteraceae</taxon>
        <taxon>Steroidobacter</taxon>
    </lineage>
</organism>
<keyword evidence="1" id="KW-0472">Membrane</keyword>
<keyword evidence="3" id="KW-1185">Reference proteome</keyword>
<feature type="transmembrane region" description="Helical" evidence="1">
    <location>
        <begin position="142"/>
        <end position="159"/>
    </location>
</feature>
<gene>
    <name evidence="2" type="ORF">JM946_12325</name>
</gene>
<evidence type="ECO:0000256" key="1">
    <source>
        <dbReference type="SAM" id="Phobius"/>
    </source>
</evidence>
<feature type="transmembrane region" description="Helical" evidence="1">
    <location>
        <begin position="6"/>
        <end position="32"/>
    </location>
</feature>
<dbReference type="Proteomes" id="UP000661077">
    <property type="component" value="Unassembled WGS sequence"/>
</dbReference>
<evidence type="ECO:0000313" key="2">
    <source>
        <dbReference type="EMBL" id="MBM0105543.1"/>
    </source>
</evidence>
<accession>A0ABS1WX49</accession>
<protein>
    <submittedName>
        <fullName evidence="2">DUF1772 domain-containing protein</fullName>
    </submittedName>
</protein>
<dbReference type="Pfam" id="PF08592">
    <property type="entry name" value="Anthrone_oxy"/>
    <property type="match status" value="1"/>
</dbReference>
<evidence type="ECO:0000313" key="3">
    <source>
        <dbReference type="Proteomes" id="UP000661077"/>
    </source>
</evidence>
<feature type="transmembrane region" description="Helical" evidence="1">
    <location>
        <begin position="53"/>
        <end position="75"/>
    </location>
</feature>
<name>A0ABS1WX49_9GAMM</name>
<proteinExistence type="predicted"/>
<feature type="transmembrane region" description="Helical" evidence="1">
    <location>
        <begin position="87"/>
        <end position="107"/>
    </location>
</feature>
<sequence length="160" mass="16841">MTDHVWIALLVLATVGSGLVGGLFFVFSNTVMRAFDRLPAAHAVAAMNSINRVILNPGFFLVFFGTALLCVVILIGQPSQTGGRSGAMALAGAVLYLVGSIGVTMVFNVPLNNKLASLTPAASDMETQWPAYRGPWTRWNHVRAVACLLAAAAFAHALVG</sequence>
<dbReference type="RefSeq" id="WP_203167582.1">
    <property type="nucleotide sequence ID" value="NZ_JAEVLS010000002.1"/>
</dbReference>
<comment type="caution">
    <text evidence="2">The sequence shown here is derived from an EMBL/GenBank/DDBJ whole genome shotgun (WGS) entry which is preliminary data.</text>
</comment>
<keyword evidence="1" id="KW-1133">Transmembrane helix</keyword>
<dbReference type="EMBL" id="JAEVLS010000002">
    <property type="protein sequence ID" value="MBM0105543.1"/>
    <property type="molecule type" value="Genomic_DNA"/>
</dbReference>
<reference evidence="2 3" key="1">
    <citation type="journal article" date="2021" name="Int. J. Syst. Evol. Microbiol.">
        <title>Steroidobacter gossypii sp. nov., isolated from soil of cotton cropping field.</title>
        <authorList>
            <person name="Huang R."/>
            <person name="Yang S."/>
            <person name="Zhen C."/>
            <person name="Liu W."/>
        </authorList>
    </citation>
    <scope>NUCLEOTIDE SEQUENCE [LARGE SCALE GENOMIC DNA]</scope>
    <source>
        <strain evidence="2 3">S1-65</strain>
    </source>
</reference>